<dbReference type="AlphaFoldDB" id="A0A7T7XN34"/>
<evidence type="ECO:0000259" key="2">
    <source>
        <dbReference type="Pfam" id="PF01232"/>
    </source>
</evidence>
<evidence type="ECO:0000256" key="1">
    <source>
        <dbReference type="ARBA" id="ARBA00023002"/>
    </source>
</evidence>
<dbReference type="Proteomes" id="UP000595917">
    <property type="component" value="Chromosome"/>
</dbReference>
<organism evidence="4 5">
    <name type="scientific">Breznakiella homolactica</name>
    <dbReference type="NCBI Taxonomy" id="2798577"/>
    <lineage>
        <taxon>Bacteria</taxon>
        <taxon>Pseudomonadati</taxon>
        <taxon>Spirochaetota</taxon>
        <taxon>Spirochaetia</taxon>
        <taxon>Spirochaetales</taxon>
        <taxon>Breznakiellaceae</taxon>
        <taxon>Breznakiella</taxon>
    </lineage>
</organism>
<dbReference type="InterPro" id="IPR013328">
    <property type="entry name" value="6PGD_dom2"/>
</dbReference>
<protein>
    <submittedName>
        <fullName evidence="4">Mannitol dehydrogenase family protein</fullName>
    </submittedName>
</protein>
<gene>
    <name evidence="4" type="ORF">JFL75_00255</name>
</gene>
<dbReference type="KEGG" id="bhc:JFL75_00255"/>
<dbReference type="Pfam" id="PF01232">
    <property type="entry name" value="Mannitol_dh"/>
    <property type="match status" value="1"/>
</dbReference>
<keyword evidence="5" id="KW-1185">Reference proteome</keyword>
<feature type="domain" description="Mannitol dehydrogenase C-terminal" evidence="3">
    <location>
        <begin position="289"/>
        <end position="463"/>
    </location>
</feature>
<evidence type="ECO:0000259" key="3">
    <source>
        <dbReference type="Pfam" id="PF08125"/>
    </source>
</evidence>
<dbReference type="RefSeq" id="WP_215626693.1">
    <property type="nucleotide sequence ID" value="NZ_CP067089.2"/>
</dbReference>
<dbReference type="InterPro" id="IPR036291">
    <property type="entry name" value="NAD(P)-bd_dom_sf"/>
</dbReference>
<keyword evidence="1" id="KW-0560">Oxidoreductase</keyword>
<dbReference type="GO" id="GO:0016616">
    <property type="term" value="F:oxidoreductase activity, acting on the CH-OH group of donors, NAD or NADP as acceptor"/>
    <property type="evidence" value="ECO:0007669"/>
    <property type="project" value="TreeGrafter"/>
</dbReference>
<evidence type="ECO:0000313" key="5">
    <source>
        <dbReference type="Proteomes" id="UP000595917"/>
    </source>
</evidence>
<sequence>MAAVHLNRKNLSGITSGVKVPEYSPDNLKPSIVHIGLGHFHRAHQAVYLDDLLNLGSGNAGIFEINTIPDGTGLAEKLAGQDNLYTLISRDAGGAEEVRVIGSILGYLSAPDNREAAIARMASAETEIISLTVTEKGYYYDTVTEDLSREHPDIVHDITNPREPKTVIAYIAASLKLRSETNKKPVTIMSCDNFPSNGKILKKCILSFCETAYPDLIPWIESNTAFPSSMVDRITPATTEADVQYLESAYGIKDALPVCCEDFRQWVLEDNFKSAVPDLAKAGVEIVPDVEPYELMKIRLLNGSHSALSYLAYLLGYREVAPAMGDPLLKTFIRNFYMEEITATLQDIPGTDFRVYKDTLISRFTNTNIGDHILRLTLDGSKKIPNAVLLPLEETLRQGRRCNAILLALAGWARFLEGTDEAGVPIPVEDCGRDTVMAAAASARRDPEGFLRAIGVHGIGADEMRSISGIFKDYLEKLHRDGTRRTLADFTGVPD</sequence>
<dbReference type="EMBL" id="CP067089">
    <property type="protein sequence ID" value="QQO09390.1"/>
    <property type="molecule type" value="Genomic_DNA"/>
</dbReference>
<dbReference type="PANTHER" id="PTHR43362">
    <property type="entry name" value="MANNITOL DEHYDROGENASE DSF1-RELATED"/>
    <property type="match status" value="1"/>
</dbReference>
<dbReference type="InterPro" id="IPR013118">
    <property type="entry name" value="Mannitol_DH_C"/>
</dbReference>
<dbReference type="PRINTS" id="PR00084">
    <property type="entry name" value="MTLDHDRGNASE"/>
</dbReference>
<reference evidence="4" key="1">
    <citation type="submission" date="2021-01" db="EMBL/GenBank/DDBJ databases">
        <title>Description of Breznakiella homolactica.</title>
        <authorList>
            <person name="Song Y."/>
            <person name="Brune A."/>
        </authorList>
    </citation>
    <scope>NUCLEOTIDE SEQUENCE</scope>
    <source>
        <strain evidence="4">RmG30</strain>
    </source>
</reference>
<dbReference type="PANTHER" id="PTHR43362:SF1">
    <property type="entry name" value="MANNITOL DEHYDROGENASE 2-RELATED"/>
    <property type="match status" value="1"/>
</dbReference>
<accession>A0A7T7XN34</accession>
<dbReference type="InterPro" id="IPR008927">
    <property type="entry name" value="6-PGluconate_DH-like_C_sf"/>
</dbReference>
<proteinExistence type="predicted"/>
<dbReference type="Gene3D" id="1.10.1040.10">
    <property type="entry name" value="N-(1-d-carboxylethyl)-l-norvaline Dehydrogenase, domain 2"/>
    <property type="match status" value="1"/>
</dbReference>
<dbReference type="Pfam" id="PF08125">
    <property type="entry name" value="Mannitol_dh_C"/>
    <property type="match status" value="1"/>
</dbReference>
<dbReference type="InterPro" id="IPR050988">
    <property type="entry name" value="Mannitol_DH/Oxidoreductase"/>
</dbReference>
<dbReference type="InterPro" id="IPR000669">
    <property type="entry name" value="Mannitol_DH"/>
</dbReference>
<feature type="domain" description="Mannitol dehydrogenase N-terminal" evidence="2">
    <location>
        <begin position="31"/>
        <end position="280"/>
    </location>
</feature>
<dbReference type="InterPro" id="IPR013131">
    <property type="entry name" value="Mannitol_DH_N"/>
</dbReference>
<dbReference type="SUPFAM" id="SSF51735">
    <property type="entry name" value="NAD(P)-binding Rossmann-fold domains"/>
    <property type="match status" value="1"/>
</dbReference>
<evidence type="ECO:0000313" key="4">
    <source>
        <dbReference type="EMBL" id="QQO09390.1"/>
    </source>
</evidence>
<dbReference type="SUPFAM" id="SSF48179">
    <property type="entry name" value="6-phosphogluconate dehydrogenase C-terminal domain-like"/>
    <property type="match status" value="1"/>
</dbReference>
<name>A0A7T7XN34_9SPIR</name>
<dbReference type="Gene3D" id="3.40.50.720">
    <property type="entry name" value="NAD(P)-binding Rossmann-like Domain"/>
    <property type="match status" value="1"/>
</dbReference>